<name>A0A7X8SHJ8_9BACT</name>
<reference evidence="1 2" key="1">
    <citation type="submission" date="2020-04" db="EMBL/GenBank/DDBJ databases">
        <title>Flammeovirga sp. SR4, a novel species isolated from seawater.</title>
        <authorList>
            <person name="Wang X."/>
        </authorList>
    </citation>
    <scope>NUCLEOTIDE SEQUENCE [LARGE SCALE GENOMIC DNA]</scope>
    <source>
        <strain evidence="1 2">SR4</strain>
    </source>
</reference>
<protein>
    <submittedName>
        <fullName evidence="1">Uncharacterized protein</fullName>
    </submittedName>
</protein>
<accession>A0A7X8SHJ8</accession>
<comment type="caution">
    <text evidence="1">The sequence shown here is derived from an EMBL/GenBank/DDBJ whole genome shotgun (WGS) entry which is preliminary data.</text>
</comment>
<proteinExistence type="predicted"/>
<dbReference type="EMBL" id="JABAIL010000001">
    <property type="protein sequence ID" value="NLR90375.1"/>
    <property type="molecule type" value="Genomic_DNA"/>
</dbReference>
<sequence length="121" mass="13887">MRPLSKREQDIISVIKTSLRESMKFGFISDYMSLLIENHKEKAQTALDKLCPHVGAQEAKLSAEDVMIMRKVMELVSEPDMPFVNIIHPYQRDLAKSFSLTWLYNLAEVGTPMVKVPSYLK</sequence>
<organism evidence="1 2">
    <name type="scientific">Flammeovirga agarivorans</name>
    <dbReference type="NCBI Taxonomy" id="2726742"/>
    <lineage>
        <taxon>Bacteria</taxon>
        <taxon>Pseudomonadati</taxon>
        <taxon>Bacteroidota</taxon>
        <taxon>Cytophagia</taxon>
        <taxon>Cytophagales</taxon>
        <taxon>Flammeovirgaceae</taxon>
        <taxon>Flammeovirga</taxon>
    </lineage>
</organism>
<dbReference type="Proteomes" id="UP000585050">
    <property type="component" value="Unassembled WGS sequence"/>
</dbReference>
<evidence type="ECO:0000313" key="2">
    <source>
        <dbReference type="Proteomes" id="UP000585050"/>
    </source>
</evidence>
<dbReference type="AlphaFoldDB" id="A0A7X8SHJ8"/>
<dbReference type="RefSeq" id="WP_168881077.1">
    <property type="nucleotide sequence ID" value="NZ_JABAIL010000001.1"/>
</dbReference>
<gene>
    <name evidence="1" type="ORF">HGP29_04120</name>
</gene>
<keyword evidence="2" id="KW-1185">Reference proteome</keyword>
<evidence type="ECO:0000313" key="1">
    <source>
        <dbReference type="EMBL" id="NLR90375.1"/>
    </source>
</evidence>